<organism evidence="2 3">
    <name type="scientific">Liparis tanakae</name>
    <name type="common">Tanaka's snailfish</name>
    <dbReference type="NCBI Taxonomy" id="230148"/>
    <lineage>
        <taxon>Eukaryota</taxon>
        <taxon>Metazoa</taxon>
        <taxon>Chordata</taxon>
        <taxon>Craniata</taxon>
        <taxon>Vertebrata</taxon>
        <taxon>Euteleostomi</taxon>
        <taxon>Actinopterygii</taxon>
        <taxon>Neopterygii</taxon>
        <taxon>Teleostei</taxon>
        <taxon>Neoteleostei</taxon>
        <taxon>Acanthomorphata</taxon>
        <taxon>Eupercaria</taxon>
        <taxon>Perciformes</taxon>
        <taxon>Cottioidei</taxon>
        <taxon>Cottales</taxon>
        <taxon>Liparidae</taxon>
        <taxon>Liparis</taxon>
    </lineage>
</organism>
<sequence length="87" mass="9507">MWLHLVRRDLGKKLIGERSSREELPSGSMPLNDLLADPSGTCETGSDRAARLEGAHFTSNSLPDSPSGREIGPPVWRGNLSRSLIPR</sequence>
<reference evidence="2 3" key="1">
    <citation type="submission" date="2019-03" db="EMBL/GenBank/DDBJ databases">
        <title>First draft genome of Liparis tanakae, snailfish: a comprehensive survey of snailfish specific genes.</title>
        <authorList>
            <person name="Kim W."/>
            <person name="Song I."/>
            <person name="Jeong J.-H."/>
            <person name="Kim D."/>
            <person name="Kim S."/>
            <person name="Ryu S."/>
            <person name="Song J.Y."/>
            <person name="Lee S.K."/>
        </authorList>
    </citation>
    <scope>NUCLEOTIDE SEQUENCE [LARGE SCALE GENOMIC DNA]</scope>
    <source>
        <tissue evidence="2">Muscle</tissue>
    </source>
</reference>
<gene>
    <name evidence="2" type="ORF">EYF80_053043</name>
</gene>
<dbReference type="AlphaFoldDB" id="A0A4Z2F6Q2"/>
<protein>
    <submittedName>
        <fullName evidence="2">Uncharacterized protein</fullName>
    </submittedName>
</protein>
<evidence type="ECO:0000256" key="1">
    <source>
        <dbReference type="SAM" id="MobiDB-lite"/>
    </source>
</evidence>
<comment type="caution">
    <text evidence="2">The sequence shown here is derived from an EMBL/GenBank/DDBJ whole genome shotgun (WGS) entry which is preliminary data.</text>
</comment>
<feature type="region of interest" description="Disordered" evidence="1">
    <location>
        <begin position="57"/>
        <end position="87"/>
    </location>
</feature>
<keyword evidence="3" id="KW-1185">Reference proteome</keyword>
<evidence type="ECO:0000313" key="2">
    <source>
        <dbReference type="EMBL" id="TNN36798.1"/>
    </source>
</evidence>
<evidence type="ECO:0000313" key="3">
    <source>
        <dbReference type="Proteomes" id="UP000314294"/>
    </source>
</evidence>
<dbReference type="Proteomes" id="UP000314294">
    <property type="component" value="Unassembled WGS sequence"/>
</dbReference>
<proteinExistence type="predicted"/>
<name>A0A4Z2F6Q2_9TELE</name>
<dbReference type="EMBL" id="SRLO01001571">
    <property type="protein sequence ID" value="TNN36798.1"/>
    <property type="molecule type" value="Genomic_DNA"/>
</dbReference>
<accession>A0A4Z2F6Q2</accession>